<organism evidence="2 3">
    <name type="scientific">Calothrix parasitica NIES-267</name>
    <dbReference type="NCBI Taxonomy" id="1973488"/>
    <lineage>
        <taxon>Bacteria</taxon>
        <taxon>Bacillati</taxon>
        <taxon>Cyanobacteriota</taxon>
        <taxon>Cyanophyceae</taxon>
        <taxon>Nostocales</taxon>
        <taxon>Calotrichaceae</taxon>
        <taxon>Calothrix</taxon>
    </lineage>
</organism>
<accession>A0A1Z4M2M4</accession>
<dbReference type="AlphaFoldDB" id="A0A1Z4M2M4"/>
<keyword evidence="3" id="KW-1185">Reference proteome</keyword>
<evidence type="ECO:0000313" key="3">
    <source>
        <dbReference type="Proteomes" id="UP000218418"/>
    </source>
</evidence>
<proteinExistence type="predicted"/>
<evidence type="ECO:0000256" key="1">
    <source>
        <dbReference type="SAM" id="Coils"/>
    </source>
</evidence>
<sequence>MSQSSSYQPTPEQVARWKRMDELESGAMVGRLPSQEQQDKNVKQFLETDYIQNQLEQTRAYKEKLLKKLKSAEEYEQFLLKEQQKRK</sequence>
<evidence type="ECO:0000313" key="2">
    <source>
        <dbReference type="EMBL" id="BAY87705.1"/>
    </source>
</evidence>
<gene>
    <name evidence="2" type="ORF">NIES267_72290</name>
</gene>
<geneLocation type="plasmid" evidence="3">
    <name>Plasmid1 dna</name>
</geneLocation>
<feature type="coiled-coil region" evidence="1">
    <location>
        <begin position="55"/>
        <end position="82"/>
    </location>
</feature>
<keyword evidence="2" id="KW-0614">Plasmid</keyword>
<dbReference type="Proteomes" id="UP000218418">
    <property type="component" value="Plasmid plasmid1"/>
</dbReference>
<protein>
    <submittedName>
        <fullName evidence="2">Uncharacterized protein</fullName>
    </submittedName>
</protein>
<keyword evidence="1" id="KW-0175">Coiled coil</keyword>
<name>A0A1Z4M2M4_9CYAN</name>
<dbReference type="OrthoDB" id="518145at2"/>
<dbReference type="EMBL" id="AP018228">
    <property type="protein sequence ID" value="BAY87705.1"/>
    <property type="molecule type" value="Genomic_DNA"/>
</dbReference>
<reference evidence="2 3" key="1">
    <citation type="submission" date="2017-06" db="EMBL/GenBank/DDBJ databases">
        <title>Genome sequencing of cyanobaciteial culture collection at National Institute for Environmental Studies (NIES).</title>
        <authorList>
            <person name="Hirose Y."/>
            <person name="Shimura Y."/>
            <person name="Fujisawa T."/>
            <person name="Nakamura Y."/>
            <person name="Kawachi M."/>
        </authorList>
    </citation>
    <scope>NUCLEOTIDE SEQUENCE [LARGE SCALE GENOMIC DNA]</scope>
    <source>
        <strain evidence="2 3">NIES-267</strain>
        <plasmid evidence="3">Plasmid1 dna</plasmid>
    </source>
</reference>